<evidence type="ECO:0000256" key="3">
    <source>
        <dbReference type="ARBA" id="ARBA00022452"/>
    </source>
</evidence>
<keyword evidence="4 8" id="KW-0812">Transmembrane</keyword>
<sequence length="650" mass="70730">MSVFSLSPPPHRGLALALALALSLAAPGAVLAAEATAPDAETGTETESESESLPATDMTVSAPRPQGVPQARVAGAETTVTAQDIEDQQIRRLEDALDLVPGLTLSGQRGLGQPQSIGLRGLGPRNTRVFIDGIEVSDPSSAQSKYEISDHNLSDVERVEVLRGARPGRFGADTAGGVVNIITRRPTEPFGGEASVEYGSYNTTRLRGLVHGLQGPVDFRLSAAGTTSDGFSDFSDERGGRPEDPFWSWTVGGTLGLALTDDLRVDVTGRYLREELNYDANDRDTSWNRDESERFIRGQVTLETLNDTLVHTLGLSDTWTTRQYWGEGTKGDTFDGGKTRLDYVAAWAASDRISLEAGGDVINESMEQHTPGFAPLTPDMDADLWRGGAFLTLGVTPVDNLDLAGSVRVDTHETFGDEVTYRLSGAYTIDPTGTTLRGSYATAWQTPSLYEQYDPCAGNADLDPESSWGWDVGVDQRLWDERLVGSVTYFETTTKDEIDWVWSPPTNSLCLGGGYQNINKTFAQGVEMALTVRPHDDVDVVVSYTWQNAIDDQTGKRLDKRPVNQGTASVTWRFLPAALANVGLRYRDRTTDFGGESDAFWTADLRLAYDVTERVTLHGRVENLFDADYEEIPGYGTPGQSFHGGVTVRF</sequence>
<dbReference type="Pfam" id="PF00593">
    <property type="entry name" value="TonB_dep_Rec_b-barrel"/>
    <property type="match status" value="1"/>
</dbReference>
<dbReference type="AlphaFoldDB" id="A0A7W6RDD0"/>
<evidence type="ECO:0000256" key="8">
    <source>
        <dbReference type="PROSITE-ProRule" id="PRU01360"/>
    </source>
</evidence>
<dbReference type="InterPro" id="IPR037066">
    <property type="entry name" value="Plug_dom_sf"/>
</dbReference>
<dbReference type="PANTHER" id="PTHR30069">
    <property type="entry name" value="TONB-DEPENDENT OUTER MEMBRANE RECEPTOR"/>
    <property type="match status" value="1"/>
</dbReference>
<dbReference type="InterPro" id="IPR039426">
    <property type="entry name" value="TonB-dep_rcpt-like"/>
</dbReference>
<evidence type="ECO:0000256" key="10">
    <source>
        <dbReference type="SAM" id="MobiDB-lite"/>
    </source>
</evidence>
<evidence type="ECO:0000256" key="9">
    <source>
        <dbReference type="RuleBase" id="RU003357"/>
    </source>
</evidence>
<comment type="caution">
    <text evidence="14">The sequence shown here is derived from an EMBL/GenBank/DDBJ whole genome shotgun (WGS) entry which is preliminary data.</text>
</comment>
<evidence type="ECO:0000256" key="11">
    <source>
        <dbReference type="SAM" id="SignalP"/>
    </source>
</evidence>
<dbReference type="RefSeq" id="WP_184044998.1">
    <property type="nucleotide sequence ID" value="NZ_JACIGK010000014.1"/>
</dbReference>
<comment type="subcellular location">
    <subcellularLocation>
        <location evidence="1 8">Cell outer membrane</location>
        <topology evidence="1 8">Multi-pass membrane protein</topology>
    </subcellularLocation>
</comment>
<evidence type="ECO:0000256" key="5">
    <source>
        <dbReference type="ARBA" id="ARBA00023077"/>
    </source>
</evidence>
<dbReference type="CDD" id="cd01347">
    <property type="entry name" value="ligand_gated_channel"/>
    <property type="match status" value="1"/>
</dbReference>
<dbReference type="InterPro" id="IPR036942">
    <property type="entry name" value="Beta-barrel_TonB_sf"/>
</dbReference>
<dbReference type="Gene3D" id="2.40.170.20">
    <property type="entry name" value="TonB-dependent receptor, beta-barrel domain"/>
    <property type="match status" value="1"/>
</dbReference>
<feature type="signal peptide" evidence="11">
    <location>
        <begin position="1"/>
        <end position="32"/>
    </location>
</feature>
<dbReference type="Gene3D" id="2.170.130.10">
    <property type="entry name" value="TonB-dependent receptor, plug domain"/>
    <property type="match status" value="1"/>
</dbReference>
<dbReference type="PANTHER" id="PTHR30069:SF28">
    <property type="entry name" value="TONB-DEPENDENT RECEPTOR YNCD-RELATED"/>
    <property type="match status" value="1"/>
</dbReference>
<dbReference type="SUPFAM" id="SSF56935">
    <property type="entry name" value="Porins"/>
    <property type="match status" value="1"/>
</dbReference>
<keyword evidence="5 9" id="KW-0798">TonB box</keyword>
<dbReference type="Proteomes" id="UP000554286">
    <property type="component" value="Unassembled WGS sequence"/>
</dbReference>
<keyword evidence="2 8" id="KW-0813">Transport</keyword>
<reference evidence="14 15" key="1">
    <citation type="submission" date="2020-08" db="EMBL/GenBank/DDBJ databases">
        <title>Genome sequencing of Purple Non-Sulfur Bacteria from various extreme environments.</title>
        <authorList>
            <person name="Mayer M."/>
        </authorList>
    </citation>
    <scope>NUCLEOTIDE SEQUENCE [LARGE SCALE GENOMIC DNA]</scope>
    <source>
        <strain evidence="14 15">JA131</strain>
    </source>
</reference>
<keyword evidence="11" id="KW-0732">Signal</keyword>
<dbReference type="PROSITE" id="PS52016">
    <property type="entry name" value="TONB_DEPENDENT_REC_3"/>
    <property type="match status" value="1"/>
</dbReference>
<evidence type="ECO:0000259" key="12">
    <source>
        <dbReference type="Pfam" id="PF00593"/>
    </source>
</evidence>
<dbReference type="EMBL" id="JACIGK010000014">
    <property type="protein sequence ID" value="MBB4266499.1"/>
    <property type="molecule type" value="Genomic_DNA"/>
</dbReference>
<evidence type="ECO:0000256" key="7">
    <source>
        <dbReference type="ARBA" id="ARBA00023237"/>
    </source>
</evidence>
<accession>A0A7W6RDD0</accession>
<feature type="domain" description="TonB-dependent receptor-like beta-barrel" evidence="12">
    <location>
        <begin position="197"/>
        <end position="624"/>
    </location>
</feature>
<feature type="domain" description="TonB-dependent receptor plug" evidence="13">
    <location>
        <begin position="71"/>
        <end position="178"/>
    </location>
</feature>
<evidence type="ECO:0000256" key="2">
    <source>
        <dbReference type="ARBA" id="ARBA00022448"/>
    </source>
</evidence>
<dbReference type="InterPro" id="IPR000531">
    <property type="entry name" value="Beta-barrel_TonB"/>
</dbReference>
<dbReference type="GO" id="GO:0044718">
    <property type="term" value="P:siderophore transmembrane transport"/>
    <property type="evidence" value="ECO:0007669"/>
    <property type="project" value="TreeGrafter"/>
</dbReference>
<name>A0A7W6RDD0_9PROT</name>
<keyword evidence="6 8" id="KW-0472">Membrane</keyword>
<evidence type="ECO:0000256" key="6">
    <source>
        <dbReference type="ARBA" id="ARBA00023136"/>
    </source>
</evidence>
<evidence type="ECO:0000259" key="13">
    <source>
        <dbReference type="Pfam" id="PF07715"/>
    </source>
</evidence>
<dbReference type="Pfam" id="PF07715">
    <property type="entry name" value="Plug"/>
    <property type="match status" value="1"/>
</dbReference>
<keyword evidence="3 8" id="KW-1134">Transmembrane beta strand</keyword>
<dbReference type="GO" id="GO:0009279">
    <property type="term" value="C:cell outer membrane"/>
    <property type="evidence" value="ECO:0007669"/>
    <property type="project" value="UniProtKB-SubCell"/>
</dbReference>
<evidence type="ECO:0000313" key="14">
    <source>
        <dbReference type="EMBL" id="MBB4266499.1"/>
    </source>
</evidence>
<dbReference type="InterPro" id="IPR012910">
    <property type="entry name" value="Plug_dom"/>
</dbReference>
<feature type="chain" id="PRO_5030563911" evidence="11">
    <location>
        <begin position="33"/>
        <end position="650"/>
    </location>
</feature>
<evidence type="ECO:0000313" key="15">
    <source>
        <dbReference type="Proteomes" id="UP000554286"/>
    </source>
</evidence>
<comment type="similarity">
    <text evidence="8 9">Belongs to the TonB-dependent receptor family.</text>
</comment>
<evidence type="ECO:0000256" key="1">
    <source>
        <dbReference type="ARBA" id="ARBA00004571"/>
    </source>
</evidence>
<gene>
    <name evidence="14" type="ORF">GGD89_002131</name>
</gene>
<dbReference type="GO" id="GO:0015344">
    <property type="term" value="F:siderophore uptake transmembrane transporter activity"/>
    <property type="evidence" value="ECO:0007669"/>
    <property type="project" value="TreeGrafter"/>
</dbReference>
<organism evidence="14 15">
    <name type="scientific">Roseospira visakhapatnamensis</name>
    <dbReference type="NCBI Taxonomy" id="390880"/>
    <lineage>
        <taxon>Bacteria</taxon>
        <taxon>Pseudomonadati</taxon>
        <taxon>Pseudomonadota</taxon>
        <taxon>Alphaproteobacteria</taxon>
        <taxon>Rhodospirillales</taxon>
        <taxon>Rhodospirillaceae</taxon>
        <taxon>Roseospira</taxon>
    </lineage>
</organism>
<protein>
    <submittedName>
        <fullName evidence="14">Vitamin B12 transporter</fullName>
    </submittedName>
</protein>
<proteinExistence type="inferred from homology"/>
<keyword evidence="15" id="KW-1185">Reference proteome</keyword>
<evidence type="ECO:0000256" key="4">
    <source>
        <dbReference type="ARBA" id="ARBA00022692"/>
    </source>
</evidence>
<keyword evidence="7 8" id="KW-0998">Cell outer membrane</keyword>
<feature type="region of interest" description="Disordered" evidence="10">
    <location>
        <begin position="35"/>
        <end position="66"/>
    </location>
</feature>